<reference evidence="11" key="1">
    <citation type="submission" date="2016-03" db="EMBL/GenBank/DDBJ databases">
        <title>RNAseq analyses of the sensorial organs of adult female Aedes albopictus.</title>
        <authorList>
            <person name="Fabrizio L."/>
            <person name="Ribeiro J.M."/>
            <person name="Arca B."/>
        </authorList>
    </citation>
    <scope>NUCLEOTIDE SEQUENCE</scope>
</reference>
<dbReference type="VEuPathDB" id="VectorBase:AALFPA_079871"/>
<dbReference type="InterPro" id="IPR006693">
    <property type="entry name" value="AB_hydrolase_lipase"/>
</dbReference>
<dbReference type="FunFam" id="3.40.50.1820:FF:000057">
    <property type="entry name" value="Lipase"/>
    <property type="match status" value="1"/>
</dbReference>
<dbReference type="PANTHER" id="PTHR11005">
    <property type="entry name" value="LYSOSOMAL ACID LIPASE-RELATED"/>
    <property type="match status" value="1"/>
</dbReference>
<evidence type="ECO:0000256" key="6">
    <source>
        <dbReference type="ARBA" id="ARBA00023180"/>
    </source>
</evidence>
<dbReference type="Gene3D" id="3.40.50.1820">
    <property type="entry name" value="alpha/beta hydrolase"/>
    <property type="match status" value="1"/>
</dbReference>
<evidence type="ECO:0000256" key="8">
    <source>
        <dbReference type="PIRSR" id="PIRSR000862-1"/>
    </source>
</evidence>
<sequence length="404" mass="45915">MSLSGRSLMVVLICALLESVHCAEGSWFEIDEGDGSLLIPDLISKYGYEVESHSVTTEDGYELTMFRILPRQPTETKKLPVLMVHGLMSSSVDFIIIGPNNSLAYLLADNGYDVWLANARGTRYSRKHSTLSVDSEEYWNFSFHEIGYYDLPAKIDYILNTTNNNKLQYVGFSQGTTVFFVMGSTRPEYNDKIALMIALSPAVLITRVRSPIVWLIVEALKEIKRRKIPYGDFEIIPHSYLSYYIAQGLCAEDDPENVCYKLISLLTGFDPDGYDQKLITEYIGHTPAGASINQVIHFAQVYMKNGFQQYDYGRKGNIQRYGTKKPPVYNLKLVTASILVYYGLNDWLVHPQDVLDLVKVLPRVIAAKQVADERFNHIDFVVAKNVRSLLYDQVIEAMEEYSQN</sequence>
<feature type="active site" description="Charge relay system" evidence="8">
    <location>
        <position position="346"/>
    </location>
</feature>
<dbReference type="EMBL" id="GEHC01000531">
    <property type="protein sequence ID" value="JAV47114.1"/>
    <property type="molecule type" value="Transcribed_RNA"/>
</dbReference>
<feature type="chain" id="PRO_5012077359" description="Lipase" evidence="9">
    <location>
        <begin position="26"/>
        <end position="404"/>
    </location>
</feature>
<dbReference type="VEuPathDB" id="VectorBase:AALC636_030304"/>
<dbReference type="PIRSF" id="PIRSF000862">
    <property type="entry name" value="Steryl_ester_lip"/>
    <property type="match status" value="1"/>
</dbReference>
<dbReference type="AlphaFoldDB" id="A0A1W7R7I2"/>
<keyword evidence="4 7" id="KW-0442">Lipid degradation</keyword>
<keyword evidence="6" id="KW-0325">Glycoprotein</keyword>
<evidence type="ECO:0000256" key="9">
    <source>
        <dbReference type="SAM" id="SignalP"/>
    </source>
</evidence>
<feature type="signal peptide" evidence="9">
    <location>
        <begin position="1"/>
        <end position="25"/>
    </location>
</feature>
<accession>A0A1W7R7I2</accession>
<evidence type="ECO:0000256" key="2">
    <source>
        <dbReference type="ARBA" id="ARBA00022729"/>
    </source>
</evidence>
<evidence type="ECO:0000256" key="5">
    <source>
        <dbReference type="ARBA" id="ARBA00023098"/>
    </source>
</evidence>
<evidence type="ECO:0000259" key="10">
    <source>
        <dbReference type="Pfam" id="PF04083"/>
    </source>
</evidence>
<evidence type="ECO:0000256" key="1">
    <source>
        <dbReference type="ARBA" id="ARBA00010701"/>
    </source>
</evidence>
<evidence type="ECO:0000256" key="3">
    <source>
        <dbReference type="ARBA" id="ARBA00022801"/>
    </source>
</evidence>
<dbReference type="SUPFAM" id="SSF53474">
    <property type="entry name" value="alpha/beta-Hydrolases"/>
    <property type="match status" value="1"/>
</dbReference>
<evidence type="ECO:0000256" key="4">
    <source>
        <dbReference type="ARBA" id="ARBA00022963"/>
    </source>
</evidence>
<organism evidence="11">
    <name type="scientific">Aedes albopictus</name>
    <name type="common">Asian tiger mosquito</name>
    <name type="synonym">Stegomyia albopicta</name>
    <dbReference type="NCBI Taxonomy" id="7160"/>
    <lineage>
        <taxon>Eukaryota</taxon>
        <taxon>Metazoa</taxon>
        <taxon>Ecdysozoa</taxon>
        <taxon>Arthropoda</taxon>
        <taxon>Hexapoda</taxon>
        <taxon>Insecta</taxon>
        <taxon>Pterygota</taxon>
        <taxon>Neoptera</taxon>
        <taxon>Endopterygota</taxon>
        <taxon>Diptera</taxon>
        <taxon>Nematocera</taxon>
        <taxon>Culicoidea</taxon>
        <taxon>Culicidae</taxon>
        <taxon>Culicinae</taxon>
        <taxon>Aedini</taxon>
        <taxon>Aedes</taxon>
        <taxon>Stegomyia</taxon>
    </lineage>
</organism>
<evidence type="ECO:0000313" key="11">
    <source>
        <dbReference type="EMBL" id="JAV47114.1"/>
    </source>
</evidence>
<name>A0A1W7R7I2_AEDAL</name>
<keyword evidence="3 7" id="KW-0378">Hydrolase</keyword>
<dbReference type="InterPro" id="IPR029058">
    <property type="entry name" value="AB_hydrolase_fold"/>
</dbReference>
<dbReference type="GO" id="GO:0016788">
    <property type="term" value="F:hydrolase activity, acting on ester bonds"/>
    <property type="evidence" value="ECO:0007669"/>
    <property type="project" value="InterPro"/>
</dbReference>
<feature type="domain" description="Partial AB-hydrolase lipase" evidence="10">
    <location>
        <begin position="39"/>
        <end position="96"/>
    </location>
</feature>
<feature type="active site" description="Nucleophile" evidence="8">
    <location>
        <position position="173"/>
    </location>
</feature>
<comment type="similarity">
    <text evidence="1 7">Belongs to the AB hydrolase superfamily. Lipase family.</text>
</comment>
<feature type="active site" description="Charge relay system" evidence="8">
    <location>
        <position position="377"/>
    </location>
</feature>
<dbReference type="GO" id="GO:0016042">
    <property type="term" value="P:lipid catabolic process"/>
    <property type="evidence" value="ECO:0007669"/>
    <property type="project" value="UniProtKB-KW"/>
</dbReference>
<keyword evidence="2 9" id="KW-0732">Signal</keyword>
<protein>
    <recommendedName>
        <fullName evidence="7">Lipase</fullName>
    </recommendedName>
</protein>
<dbReference type="Pfam" id="PF04083">
    <property type="entry name" value="Abhydro_lipase"/>
    <property type="match status" value="1"/>
</dbReference>
<keyword evidence="5" id="KW-0443">Lipid metabolism</keyword>
<dbReference type="InterPro" id="IPR025483">
    <property type="entry name" value="Lipase_euk"/>
</dbReference>
<proteinExistence type="inferred from homology"/>
<evidence type="ECO:0000256" key="7">
    <source>
        <dbReference type="PIRNR" id="PIRNR000862"/>
    </source>
</evidence>
<dbReference type="VEuPathDB" id="VectorBase:AALF009158"/>